<feature type="transmembrane region" description="Helical" evidence="1">
    <location>
        <begin position="300"/>
        <end position="321"/>
    </location>
</feature>
<evidence type="ECO:0000313" key="4">
    <source>
        <dbReference type="Proteomes" id="UP000030661"/>
    </source>
</evidence>
<evidence type="ECO:0000313" key="3">
    <source>
        <dbReference type="EMBL" id="GAK56123.1"/>
    </source>
</evidence>
<dbReference type="AlphaFoldDB" id="A0A081BUW8"/>
<feature type="transmembrane region" description="Helical" evidence="1">
    <location>
        <begin position="531"/>
        <end position="550"/>
    </location>
</feature>
<keyword evidence="1" id="KW-0812">Transmembrane</keyword>
<dbReference type="InterPro" id="IPR010656">
    <property type="entry name" value="DctM"/>
</dbReference>
<gene>
    <name evidence="3" type="ORF">U27_03085</name>
</gene>
<feature type="transmembrane region" description="Helical" evidence="1">
    <location>
        <begin position="56"/>
        <end position="72"/>
    </location>
</feature>
<feature type="transmembrane region" description="Helical" evidence="1">
    <location>
        <begin position="501"/>
        <end position="524"/>
    </location>
</feature>
<keyword evidence="1" id="KW-1133">Transmembrane helix</keyword>
<accession>A0A081BUW8</accession>
<dbReference type="eggNOG" id="COG4666">
    <property type="taxonomic scope" value="Bacteria"/>
</dbReference>
<evidence type="ECO:0000259" key="2">
    <source>
        <dbReference type="Pfam" id="PF06808"/>
    </source>
</evidence>
<feature type="transmembrane region" description="Helical" evidence="1">
    <location>
        <begin position="476"/>
        <end position="495"/>
    </location>
</feature>
<dbReference type="PANTHER" id="PTHR43849">
    <property type="entry name" value="BLL3936 PROTEIN"/>
    <property type="match status" value="1"/>
</dbReference>
<dbReference type="InterPro" id="IPR011853">
    <property type="entry name" value="TRAP_DctM-Dct_fused"/>
</dbReference>
<organism evidence="3">
    <name type="scientific">Vecturithrix granuli</name>
    <dbReference type="NCBI Taxonomy" id="1499967"/>
    <lineage>
        <taxon>Bacteria</taxon>
        <taxon>Candidatus Moduliflexota</taxon>
        <taxon>Candidatus Vecturitrichia</taxon>
        <taxon>Candidatus Vecturitrichales</taxon>
        <taxon>Candidatus Vecturitrichaceae</taxon>
        <taxon>Candidatus Vecturithrix</taxon>
    </lineage>
</organism>
<protein>
    <submittedName>
        <fullName evidence="3">TRAP transporter, 4TM/12TM fusion protein</fullName>
    </submittedName>
</protein>
<feature type="transmembrane region" description="Helical" evidence="1">
    <location>
        <begin position="412"/>
        <end position="439"/>
    </location>
</feature>
<proteinExistence type="predicted"/>
<feature type="transmembrane region" description="Helical" evidence="1">
    <location>
        <begin position="111"/>
        <end position="130"/>
    </location>
</feature>
<keyword evidence="4" id="KW-1185">Reference proteome</keyword>
<feature type="transmembrane region" description="Helical" evidence="1">
    <location>
        <begin position="183"/>
        <end position="205"/>
    </location>
</feature>
<dbReference type="EMBL" id="DF820464">
    <property type="protein sequence ID" value="GAK56123.1"/>
    <property type="molecule type" value="Genomic_DNA"/>
</dbReference>
<keyword evidence="1" id="KW-0472">Membrane</keyword>
<feature type="transmembrane region" description="Helical" evidence="1">
    <location>
        <begin position="137"/>
        <end position="154"/>
    </location>
</feature>
<dbReference type="Proteomes" id="UP000030661">
    <property type="component" value="Unassembled WGS sequence"/>
</dbReference>
<feature type="transmembrane region" description="Helical" evidence="1">
    <location>
        <begin position="84"/>
        <end position="105"/>
    </location>
</feature>
<feature type="domain" description="TRAP C4-dicarboxylate transport system permease DctM subunit" evidence="2">
    <location>
        <begin position="126"/>
        <end position="560"/>
    </location>
</feature>
<sequence>MALSARKQQNGAEEKSGSTRILSGRIGFFSVVFCVVVSLAHIWYNSFGLIDVVKKSMLHIALMMAIVFLIKPSTSRSSKDRPSVVDWVLFALSLGIGIYFLSIYNRLVESFLQPTFFDNIYGVIFLILLIEASRRTVGIPLTLLSVLFLVYIYVGPYMPGVFAHQGFGLRRIFIRITMTSEGILGIGAMVSASYIFMFILFASFLKVTKASDFFNELALALTGKTRGGPAKVAIFASALTGTISGSSQANVATTGSFTIPLMKSIGYQPYFAGAVEAIASTGGVLTPPIMGAAAFIMSSYLGVSYNVIMIAGIAPAILYYFTLYHMVDLRAAKVGLVGLEKEQLPQLKQVLFERGHMLLPLIFIIVFLILGFSPLLSAFIGIISVLVVSSLRKSTRLSLKDIIFALDEGARNGATIAIICGIIGFIIASVGMTGVGQVIGTNVVKWAGGQLWLTAFLCMITAIILGMGLPGPACYIITATIAAPALVQMGVPMLAAHFFAFYFGTMSAVIPPVALTSYTAAAIAKTDPNRVAITGLFLGSAGILLPYMYIYSPVLLGIDFSWVRFLPVFITSLVGLYSIAIVIIGYLKCPLLLPERIPFAIAAFLLVSPSHGLGIIGLLLFGSGCTFHLMRARKQTIKG</sequence>
<evidence type="ECO:0000256" key="1">
    <source>
        <dbReference type="SAM" id="Phobius"/>
    </source>
</evidence>
<feature type="transmembrane region" description="Helical" evidence="1">
    <location>
        <begin position="451"/>
        <end position="469"/>
    </location>
</feature>
<feature type="transmembrane region" description="Helical" evidence="1">
    <location>
        <begin position="599"/>
        <end position="621"/>
    </location>
</feature>
<name>A0A081BUW8_VECG1</name>
<dbReference type="NCBIfam" id="TIGR02123">
    <property type="entry name" value="TRAP_fused"/>
    <property type="match status" value="1"/>
</dbReference>
<dbReference type="STRING" id="1499967.U27_03085"/>
<dbReference type="PANTHER" id="PTHR43849:SF2">
    <property type="entry name" value="BLL3936 PROTEIN"/>
    <property type="match status" value="1"/>
</dbReference>
<feature type="transmembrane region" description="Helical" evidence="1">
    <location>
        <begin position="358"/>
        <end position="391"/>
    </location>
</feature>
<reference evidence="3" key="1">
    <citation type="journal article" date="2015" name="PeerJ">
        <title>First genomic representation of candidate bacterial phylum KSB3 points to enhanced environmental sensing as a trigger of wastewater bulking.</title>
        <authorList>
            <person name="Sekiguchi Y."/>
            <person name="Ohashi A."/>
            <person name="Parks D.H."/>
            <person name="Yamauchi T."/>
            <person name="Tyson G.W."/>
            <person name="Hugenholtz P."/>
        </authorList>
    </citation>
    <scope>NUCLEOTIDE SEQUENCE [LARGE SCALE GENOMIC DNA]</scope>
</reference>
<dbReference type="Pfam" id="PF06808">
    <property type="entry name" value="DctM"/>
    <property type="match status" value="1"/>
</dbReference>
<feature type="transmembrane region" description="Helical" evidence="1">
    <location>
        <begin position="562"/>
        <end position="587"/>
    </location>
</feature>
<dbReference type="HOGENOM" id="CLU_007041_3_1_0"/>
<feature type="transmembrane region" description="Helical" evidence="1">
    <location>
        <begin position="21"/>
        <end position="44"/>
    </location>
</feature>